<dbReference type="EMBL" id="JBHSFA010000005">
    <property type="protein sequence ID" value="MFC4542021.1"/>
    <property type="molecule type" value="Genomic_DNA"/>
</dbReference>
<gene>
    <name evidence="2" type="ORF">ACFO5R_08790</name>
</gene>
<feature type="transmembrane region" description="Helical" evidence="1">
    <location>
        <begin position="123"/>
        <end position="141"/>
    </location>
</feature>
<sequence>MATRTTFGKFAPSDKNEVDLVDVAALMLVPITGAMIFGVWSMQINVFGGYDFTQPIWTIGGADISAALLITLFGDLWIIGTNLYNQDTDHETQELAAIGFALLAPVMYVFVPAFATFVESADVIRLAMVLYLAGASVYVSYTG</sequence>
<keyword evidence="1" id="KW-0472">Membrane</keyword>
<protein>
    <submittedName>
        <fullName evidence="2">Uncharacterized protein</fullName>
    </submittedName>
</protein>
<keyword evidence="1" id="KW-0812">Transmembrane</keyword>
<proteinExistence type="predicted"/>
<evidence type="ECO:0000256" key="1">
    <source>
        <dbReference type="SAM" id="Phobius"/>
    </source>
</evidence>
<dbReference type="InterPro" id="IPR058336">
    <property type="entry name" value="VP3-like_halobact-type"/>
</dbReference>
<dbReference type="Pfam" id="PF26064">
    <property type="entry name" value="DUF8023"/>
    <property type="match status" value="1"/>
</dbReference>
<keyword evidence="1" id="KW-1133">Transmembrane helix</keyword>
<dbReference type="RefSeq" id="WP_250141427.1">
    <property type="nucleotide sequence ID" value="NZ_JALIQP010000004.1"/>
</dbReference>
<feature type="transmembrane region" description="Helical" evidence="1">
    <location>
        <begin position="96"/>
        <end position="117"/>
    </location>
</feature>
<feature type="transmembrane region" description="Helical" evidence="1">
    <location>
        <begin position="64"/>
        <end position="84"/>
    </location>
</feature>
<accession>A0ABD5PNJ3</accession>
<organism evidence="2 3">
    <name type="scientific">Halosolutus amylolyticus</name>
    <dbReference type="NCBI Taxonomy" id="2932267"/>
    <lineage>
        <taxon>Archaea</taxon>
        <taxon>Methanobacteriati</taxon>
        <taxon>Methanobacteriota</taxon>
        <taxon>Stenosarchaea group</taxon>
        <taxon>Halobacteria</taxon>
        <taxon>Halobacteriales</taxon>
        <taxon>Natrialbaceae</taxon>
        <taxon>Halosolutus</taxon>
    </lineage>
</organism>
<reference evidence="2 3" key="1">
    <citation type="journal article" date="2019" name="Int. J. Syst. Evol. Microbiol.">
        <title>The Global Catalogue of Microorganisms (GCM) 10K type strain sequencing project: providing services to taxonomists for standard genome sequencing and annotation.</title>
        <authorList>
            <consortium name="The Broad Institute Genomics Platform"/>
            <consortium name="The Broad Institute Genome Sequencing Center for Infectious Disease"/>
            <person name="Wu L."/>
            <person name="Ma J."/>
        </authorList>
    </citation>
    <scope>NUCLEOTIDE SEQUENCE [LARGE SCALE GENOMIC DNA]</scope>
    <source>
        <strain evidence="2 3">WLHS5</strain>
    </source>
</reference>
<keyword evidence="3" id="KW-1185">Reference proteome</keyword>
<feature type="transmembrane region" description="Helical" evidence="1">
    <location>
        <begin position="20"/>
        <end position="44"/>
    </location>
</feature>
<name>A0ABD5PNJ3_9EURY</name>
<evidence type="ECO:0000313" key="3">
    <source>
        <dbReference type="Proteomes" id="UP001595898"/>
    </source>
</evidence>
<evidence type="ECO:0000313" key="2">
    <source>
        <dbReference type="EMBL" id="MFC4542021.1"/>
    </source>
</evidence>
<dbReference type="AlphaFoldDB" id="A0ABD5PNJ3"/>
<comment type="caution">
    <text evidence="2">The sequence shown here is derived from an EMBL/GenBank/DDBJ whole genome shotgun (WGS) entry which is preliminary data.</text>
</comment>
<dbReference type="Proteomes" id="UP001595898">
    <property type="component" value="Unassembled WGS sequence"/>
</dbReference>